<keyword evidence="1" id="KW-0472">Membrane</keyword>
<dbReference type="Gene3D" id="3.30.70.1440">
    <property type="entry name" value="Multidrug efflux transporter AcrB pore domain"/>
    <property type="match status" value="1"/>
</dbReference>
<feature type="transmembrane region" description="Helical" evidence="1">
    <location>
        <begin position="335"/>
        <end position="353"/>
    </location>
</feature>
<reference evidence="2 3" key="1">
    <citation type="submission" date="2017-05" db="EMBL/GenBank/DDBJ databases">
        <authorList>
            <person name="Varghese N."/>
            <person name="Submissions S."/>
        </authorList>
    </citation>
    <scope>NUCLEOTIDE SEQUENCE [LARGE SCALE GENOMIC DNA]</scope>
    <source>
        <strain evidence="2 3">CGMCC 1.7287</strain>
    </source>
</reference>
<feature type="transmembrane region" description="Helical" evidence="1">
    <location>
        <begin position="12"/>
        <end position="32"/>
    </location>
</feature>
<dbReference type="Proteomes" id="UP001159257">
    <property type="component" value="Unassembled WGS sequence"/>
</dbReference>
<evidence type="ECO:0000256" key="1">
    <source>
        <dbReference type="SAM" id="Phobius"/>
    </source>
</evidence>
<keyword evidence="1" id="KW-0812">Transmembrane</keyword>
<evidence type="ECO:0000313" key="2">
    <source>
        <dbReference type="EMBL" id="SMR74447.1"/>
    </source>
</evidence>
<name>A0ABY1S052_9GAMM</name>
<feature type="transmembrane region" description="Helical" evidence="1">
    <location>
        <begin position="858"/>
        <end position="878"/>
    </location>
</feature>
<feature type="transmembrane region" description="Helical" evidence="1">
    <location>
        <begin position="963"/>
        <end position="981"/>
    </location>
</feature>
<organism evidence="2 3">
    <name type="scientific">Marinobacterium sediminicola</name>
    <dbReference type="NCBI Taxonomy" id="518898"/>
    <lineage>
        <taxon>Bacteria</taxon>
        <taxon>Pseudomonadati</taxon>
        <taxon>Pseudomonadota</taxon>
        <taxon>Gammaproteobacteria</taxon>
        <taxon>Oceanospirillales</taxon>
        <taxon>Oceanospirillaceae</taxon>
        <taxon>Marinobacterium</taxon>
    </lineage>
</organism>
<dbReference type="Gene3D" id="3.30.2090.10">
    <property type="entry name" value="Multidrug efflux transporter AcrB TolC docking domain, DN and DC subdomains"/>
    <property type="match status" value="2"/>
</dbReference>
<comment type="caution">
    <text evidence="2">The sequence shown here is derived from an EMBL/GenBank/DDBJ whole genome shotgun (WGS) entry which is preliminary data.</text>
</comment>
<feature type="transmembrane region" description="Helical" evidence="1">
    <location>
        <begin position="463"/>
        <end position="490"/>
    </location>
</feature>
<feature type="transmembrane region" description="Helical" evidence="1">
    <location>
        <begin position="987"/>
        <end position="1010"/>
    </location>
</feature>
<dbReference type="Gene3D" id="3.30.70.1320">
    <property type="entry name" value="Multidrug efflux transporter AcrB pore domain like"/>
    <property type="match status" value="1"/>
</dbReference>
<sequence>MNLTEYAIRQRVVSWMCILLLLAGGIISFFGLGQLEDPEFTVKEAIIAVPYPGASAQEVEEEVTLPVEMAIQQLAQVDTLDSISSAGLAQIMVTMKSTYREQELRQIWDEMRRKLNDLKPKLPPGVGPIQINDDFGDVYGIFLALTGEGFGYRALADHADFLRRELVLVDGVSKVIIGGKHQQQIIVEVDRNRMAAMQVSPQMIQLAINSQSLISNAGSIRLNGDRLRIAPEGTATSAEQLNDLLLGQTGGRLVYLSDVARVYLDYAEPPTHLYRFNGQPALTLGVSFMSGVNVVDVGKAVKARLAELDYRLPVGMMLDTIYDQPHHVDVSVNDFLISLAQAIAIVVLVLLITMGARSGLLMSLVLLLTILGTFIIMNMASISLHRVSLGALIIALGMLVDNAIVITEGILINLQRGYSRLEAAIRIVSHTRWPLLGATLISITAFAPIGLSPDATGEFTGSLFWVLCISLMLSWLLAITITPFLASVLFREQLADAPTREPYQSLFYQLFRSLLKQALQWRWLTLLLAVALLGTSLISFKHVRQGFFPDATLPLVQVDYWLPQSSDIRTTERDISQIEQDLLAMKGVHQVTSTIGRGAERFMLTYAPERQYASYAQLLVEADSRDSLERLLPELRTYLQTHYPQAQSKLSRISIGPTTKSKIEARISGPDAEVLRQLGHTMMTDVFDQTPGAINIRHDWRERTPVIIPRFDEAEGRRLGITQADLASAIARNVEGQPSGLIRDGSQLLPVILRPPAAQRQSPEQLESLPIYSQTLQQWVDAGQVLQGIEVGWEDPLIMRRDRKRTLTVMADPDPDSGLTAAALFSQVRPRAEAVDLPPGYSLSWGGEYEAQQDANKALFAFVPIGLLTMVVITVLLFGSVRQTLVIWLTVPMAIIGVTIGLLSMQTAFAFTALLGVLSLSGMLIKNSIVLVEEIKRLYDEEKYSWHDAIVDATVSRLRPVSMAALTTILGMLPLLMDAFFRPLAVTIMFGLGFATLLTLVVVPVLYALIYRIKY</sequence>
<dbReference type="InterPro" id="IPR001036">
    <property type="entry name" value="Acrflvin-R"/>
</dbReference>
<feature type="transmembrane region" description="Helical" evidence="1">
    <location>
        <begin position="360"/>
        <end position="383"/>
    </location>
</feature>
<gene>
    <name evidence="2" type="ORF">SAMN04487964_10693</name>
</gene>
<dbReference type="SUPFAM" id="SSF82866">
    <property type="entry name" value="Multidrug efflux transporter AcrB transmembrane domain"/>
    <property type="match status" value="2"/>
</dbReference>
<protein>
    <submittedName>
        <fullName evidence="2">Multidrug efflux pump subunit AcrB</fullName>
    </submittedName>
</protein>
<feature type="transmembrane region" description="Helical" evidence="1">
    <location>
        <begin position="909"/>
        <end position="932"/>
    </location>
</feature>
<feature type="transmembrane region" description="Helical" evidence="1">
    <location>
        <begin position="521"/>
        <end position="540"/>
    </location>
</feature>
<dbReference type="EMBL" id="FXWV01000006">
    <property type="protein sequence ID" value="SMR74447.1"/>
    <property type="molecule type" value="Genomic_DNA"/>
</dbReference>
<feature type="transmembrane region" description="Helical" evidence="1">
    <location>
        <begin position="885"/>
        <end position="903"/>
    </location>
</feature>
<dbReference type="Gene3D" id="3.30.70.1430">
    <property type="entry name" value="Multidrug efflux transporter AcrB pore domain"/>
    <property type="match status" value="2"/>
</dbReference>
<dbReference type="PANTHER" id="PTHR32063">
    <property type="match status" value="1"/>
</dbReference>
<keyword evidence="1" id="KW-1133">Transmembrane helix</keyword>
<dbReference type="PANTHER" id="PTHR32063:SF18">
    <property type="entry name" value="CATION EFFLUX SYSTEM PROTEIN"/>
    <property type="match status" value="1"/>
</dbReference>
<feature type="transmembrane region" description="Helical" evidence="1">
    <location>
        <begin position="433"/>
        <end position="451"/>
    </location>
</feature>
<keyword evidence="3" id="KW-1185">Reference proteome</keyword>
<dbReference type="SUPFAM" id="SSF82714">
    <property type="entry name" value="Multidrug efflux transporter AcrB TolC docking domain, DN and DC subdomains"/>
    <property type="match status" value="2"/>
</dbReference>
<dbReference type="InterPro" id="IPR027463">
    <property type="entry name" value="AcrB_DN_DC_subdom"/>
</dbReference>
<feature type="transmembrane region" description="Helical" evidence="1">
    <location>
        <begin position="389"/>
        <end position="412"/>
    </location>
</feature>
<accession>A0ABY1S052</accession>
<evidence type="ECO:0000313" key="3">
    <source>
        <dbReference type="Proteomes" id="UP001159257"/>
    </source>
</evidence>
<dbReference type="SUPFAM" id="SSF82693">
    <property type="entry name" value="Multidrug efflux transporter AcrB pore domain, PN1, PN2, PC1 and PC2 subdomains"/>
    <property type="match status" value="2"/>
</dbReference>
<dbReference type="RefSeq" id="WP_239041571.1">
    <property type="nucleotide sequence ID" value="NZ_BAAAEY010000006.1"/>
</dbReference>
<dbReference type="PRINTS" id="PR00702">
    <property type="entry name" value="ACRIFLAVINRP"/>
</dbReference>
<dbReference type="Pfam" id="PF00873">
    <property type="entry name" value="ACR_tran"/>
    <property type="match status" value="1"/>
</dbReference>
<dbReference type="Gene3D" id="1.20.1640.10">
    <property type="entry name" value="Multidrug efflux transporter AcrB transmembrane domain"/>
    <property type="match status" value="2"/>
</dbReference>
<proteinExistence type="predicted"/>